<evidence type="ECO:0000256" key="1">
    <source>
        <dbReference type="SAM" id="Coils"/>
    </source>
</evidence>
<keyword evidence="1" id="KW-0175">Coiled coil</keyword>
<protein>
    <submittedName>
        <fullName evidence="3">Uncharacterized protein</fullName>
    </submittedName>
</protein>
<keyword evidence="4" id="KW-1185">Reference proteome</keyword>
<comment type="caution">
    <text evidence="3">The sequence shown here is derived from an EMBL/GenBank/DDBJ whole genome shotgun (WGS) entry which is preliminary data.</text>
</comment>
<dbReference type="Proteomes" id="UP001054252">
    <property type="component" value="Unassembled WGS sequence"/>
</dbReference>
<dbReference type="EMBL" id="BPVZ01000052">
    <property type="protein sequence ID" value="GKV19394.1"/>
    <property type="molecule type" value="Genomic_DNA"/>
</dbReference>
<proteinExistence type="predicted"/>
<evidence type="ECO:0000256" key="2">
    <source>
        <dbReference type="SAM" id="MobiDB-lite"/>
    </source>
</evidence>
<feature type="compositionally biased region" description="Basic and acidic residues" evidence="2">
    <location>
        <begin position="69"/>
        <end position="84"/>
    </location>
</feature>
<feature type="compositionally biased region" description="Basic and acidic residues" evidence="2">
    <location>
        <begin position="530"/>
        <end position="542"/>
    </location>
</feature>
<organism evidence="3 4">
    <name type="scientific">Rubroshorea leprosula</name>
    <dbReference type="NCBI Taxonomy" id="152421"/>
    <lineage>
        <taxon>Eukaryota</taxon>
        <taxon>Viridiplantae</taxon>
        <taxon>Streptophyta</taxon>
        <taxon>Embryophyta</taxon>
        <taxon>Tracheophyta</taxon>
        <taxon>Spermatophyta</taxon>
        <taxon>Magnoliopsida</taxon>
        <taxon>eudicotyledons</taxon>
        <taxon>Gunneridae</taxon>
        <taxon>Pentapetalae</taxon>
        <taxon>rosids</taxon>
        <taxon>malvids</taxon>
        <taxon>Malvales</taxon>
        <taxon>Dipterocarpaceae</taxon>
        <taxon>Rubroshorea</taxon>
    </lineage>
</organism>
<name>A0AAV5K6K1_9ROSI</name>
<feature type="compositionally biased region" description="Polar residues" evidence="2">
    <location>
        <begin position="42"/>
        <end position="55"/>
    </location>
</feature>
<accession>A0AAV5K6K1</accession>
<feature type="coiled-coil region" evidence="1">
    <location>
        <begin position="100"/>
        <end position="127"/>
    </location>
</feature>
<evidence type="ECO:0000313" key="3">
    <source>
        <dbReference type="EMBL" id="GKV19394.1"/>
    </source>
</evidence>
<reference evidence="3 4" key="1">
    <citation type="journal article" date="2021" name="Commun. Biol.">
        <title>The genome of Shorea leprosula (Dipterocarpaceae) highlights the ecological relevance of drought in aseasonal tropical rainforests.</title>
        <authorList>
            <person name="Ng K.K.S."/>
            <person name="Kobayashi M.J."/>
            <person name="Fawcett J.A."/>
            <person name="Hatakeyama M."/>
            <person name="Paape T."/>
            <person name="Ng C.H."/>
            <person name="Ang C.C."/>
            <person name="Tnah L.H."/>
            <person name="Lee C.T."/>
            <person name="Nishiyama T."/>
            <person name="Sese J."/>
            <person name="O'Brien M.J."/>
            <person name="Copetti D."/>
            <person name="Mohd Noor M.I."/>
            <person name="Ong R.C."/>
            <person name="Putra M."/>
            <person name="Sireger I.Z."/>
            <person name="Indrioko S."/>
            <person name="Kosugi Y."/>
            <person name="Izuno A."/>
            <person name="Isagi Y."/>
            <person name="Lee S.L."/>
            <person name="Shimizu K.K."/>
        </authorList>
    </citation>
    <scope>NUCLEOTIDE SEQUENCE [LARGE SCALE GENOMIC DNA]</scope>
    <source>
        <strain evidence="3">214</strain>
    </source>
</reference>
<feature type="compositionally biased region" description="Basic residues" evidence="2">
    <location>
        <begin position="1"/>
        <end position="16"/>
    </location>
</feature>
<feature type="region of interest" description="Disordered" evidence="2">
    <location>
        <begin position="1"/>
        <end position="84"/>
    </location>
</feature>
<feature type="region of interest" description="Disordered" evidence="2">
    <location>
        <begin position="302"/>
        <end position="323"/>
    </location>
</feature>
<gene>
    <name evidence="3" type="ORF">SLEP1_g29664</name>
</gene>
<feature type="region of interest" description="Disordered" evidence="2">
    <location>
        <begin position="520"/>
        <end position="557"/>
    </location>
</feature>
<dbReference type="AlphaFoldDB" id="A0AAV5K6K1"/>
<evidence type="ECO:0000313" key="4">
    <source>
        <dbReference type="Proteomes" id="UP001054252"/>
    </source>
</evidence>
<sequence length="557" mass="62695">MKITKGKGKNIKKRASNHTANRPSAEEEESSKQLEEEREENLQTGTANEPGSKQGTGRPRLPLLSAEAMEIRREGKRQRDRDYRANKKKREELFMKFCDEKGITEELEAFLEKHEEEEEQRREYCEELGMVSEALEDGAKQQFDKEIEMILKNFSENPWTTLEESRGSGMIQTAGVEGVTATNSSSLGGMVNSSSSGEMEILQLLLEQLEPWHGPRNLVHFAARGTIFERVREFKRKREEELDRAHRGKRPATAYATPSHPRIGGLMAEAHQNHGQSVAALATQGPLLSTDKGAQIQMRRATHDREPSTSSCAPPPHHDLGLGSKQEVSMYDLVKQYVKLKDAKRRQEEAAAACVHADCKLKEKKKEVGNLNKQVKGEEEVYNKLKAELAEKNKISKDARELETINAVTLGWNLMKGLLQSMQPGSEFLDLPLLDAIQRYESLQNQFNEGLTLIGQGHPIDDKVAMQSDNPPVVVPRSFFWLYEWLERDMELESNVFAPQGDAANIAANGPQFQAANARANNVEQEDDANDQRMDEATEADRCVSMWLRDPDGGEDA</sequence>
<feature type="coiled-coil region" evidence="1">
    <location>
        <begin position="361"/>
        <end position="402"/>
    </location>
</feature>